<protein>
    <submittedName>
        <fullName evidence="1">Uncharacterized protein</fullName>
    </submittedName>
</protein>
<dbReference type="EMBL" id="JAJGCB010000011">
    <property type="protein sequence ID" value="KAJ8990157.1"/>
    <property type="molecule type" value="Genomic_DNA"/>
</dbReference>
<gene>
    <name evidence="1" type="ORF">HRR80_005647</name>
</gene>
<evidence type="ECO:0000313" key="1">
    <source>
        <dbReference type="EMBL" id="KAJ8990157.1"/>
    </source>
</evidence>
<proteinExistence type="predicted"/>
<sequence>MSRTTTLVMNEIGGLTASNISPMQRGFSLPSLTPCTFGRQGTALSTRVRLILRYNFGVGEYMVGVWHDVQQRESARINLRAQENNLVRALAVILQSSYPSTA</sequence>
<evidence type="ECO:0000313" key="2">
    <source>
        <dbReference type="Proteomes" id="UP001161757"/>
    </source>
</evidence>
<comment type="caution">
    <text evidence="1">The sequence shown here is derived from an EMBL/GenBank/DDBJ whole genome shotgun (WGS) entry which is preliminary data.</text>
</comment>
<reference evidence="1" key="1">
    <citation type="submission" date="2023-01" db="EMBL/GenBank/DDBJ databases">
        <title>Exophiala dermititidis isolated from Cystic Fibrosis Patient.</title>
        <authorList>
            <person name="Kurbessoian T."/>
            <person name="Crocker A."/>
            <person name="Murante D."/>
            <person name="Hogan D.A."/>
            <person name="Stajich J.E."/>
        </authorList>
    </citation>
    <scope>NUCLEOTIDE SEQUENCE</scope>
    <source>
        <strain evidence="1">Ex8</strain>
    </source>
</reference>
<organism evidence="1 2">
    <name type="scientific">Exophiala dermatitidis</name>
    <name type="common">Black yeast-like fungus</name>
    <name type="synonym">Wangiella dermatitidis</name>
    <dbReference type="NCBI Taxonomy" id="5970"/>
    <lineage>
        <taxon>Eukaryota</taxon>
        <taxon>Fungi</taxon>
        <taxon>Dikarya</taxon>
        <taxon>Ascomycota</taxon>
        <taxon>Pezizomycotina</taxon>
        <taxon>Eurotiomycetes</taxon>
        <taxon>Chaetothyriomycetidae</taxon>
        <taxon>Chaetothyriales</taxon>
        <taxon>Herpotrichiellaceae</taxon>
        <taxon>Exophiala</taxon>
    </lineage>
</organism>
<dbReference type="Proteomes" id="UP001161757">
    <property type="component" value="Unassembled WGS sequence"/>
</dbReference>
<dbReference type="AlphaFoldDB" id="A0AAN6ERE7"/>
<accession>A0AAN6ERE7</accession>
<name>A0AAN6ERE7_EXODE</name>